<organism evidence="3 4">
    <name type="scientific">Gracilimonas halophila</name>
    <dbReference type="NCBI Taxonomy" id="1834464"/>
    <lineage>
        <taxon>Bacteria</taxon>
        <taxon>Pseudomonadati</taxon>
        <taxon>Balneolota</taxon>
        <taxon>Balneolia</taxon>
        <taxon>Balneolales</taxon>
        <taxon>Balneolaceae</taxon>
        <taxon>Gracilimonas</taxon>
    </lineage>
</organism>
<dbReference type="PANTHER" id="PTHR45588:SF1">
    <property type="entry name" value="WW DOMAIN-CONTAINING PROTEIN"/>
    <property type="match status" value="1"/>
</dbReference>
<feature type="chain" id="PRO_5046873530" evidence="2">
    <location>
        <begin position="20"/>
        <end position="491"/>
    </location>
</feature>
<evidence type="ECO:0000313" key="4">
    <source>
        <dbReference type="Proteomes" id="UP001597460"/>
    </source>
</evidence>
<feature type="repeat" description="TPR" evidence="1">
    <location>
        <begin position="441"/>
        <end position="474"/>
    </location>
</feature>
<proteinExistence type="predicted"/>
<comment type="caution">
    <text evidence="3">The sequence shown here is derived from an EMBL/GenBank/DDBJ whole genome shotgun (WGS) entry which is preliminary data.</text>
</comment>
<evidence type="ECO:0000256" key="1">
    <source>
        <dbReference type="PROSITE-ProRule" id="PRU00339"/>
    </source>
</evidence>
<name>A0ABW5JDT7_9BACT</name>
<dbReference type="InterPro" id="IPR011990">
    <property type="entry name" value="TPR-like_helical_dom_sf"/>
</dbReference>
<dbReference type="Gene3D" id="1.25.40.10">
    <property type="entry name" value="Tetratricopeptide repeat domain"/>
    <property type="match status" value="2"/>
</dbReference>
<dbReference type="SUPFAM" id="SSF48452">
    <property type="entry name" value="TPR-like"/>
    <property type="match status" value="1"/>
</dbReference>
<dbReference type="Proteomes" id="UP001597460">
    <property type="component" value="Unassembled WGS sequence"/>
</dbReference>
<dbReference type="InterPro" id="IPR019734">
    <property type="entry name" value="TPR_rpt"/>
</dbReference>
<evidence type="ECO:0000313" key="3">
    <source>
        <dbReference type="EMBL" id="MFD2530879.1"/>
    </source>
</evidence>
<dbReference type="EMBL" id="JBHULI010000001">
    <property type="protein sequence ID" value="MFD2530879.1"/>
    <property type="molecule type" value="Genomic_DNA"/>
</dbReference>
<keyword evidence="4" id="KW-1185">Reference proteome</keyword>
<reference evidence="4" key="1">
    <citation type="journal article" date="2019" name="Int. J. Syst. Evol. Microbiol.">
        <title>The Global Catalogue of Microorganisms (GCM) 10K type strain sequencing project: providing services to taxonomists for standard genome sequencing and annotation.</title>
        <authorList>
            <consortium name="The Broad Institute Genomics Platform"/>
            <consortium name="The Broad Institute Genome Sequencing Center for Infectious Disease"/>
            <person name="Wu L."/>
            <person name="Ma J."/>
        </authorList>
    </citation>
    <scope>NUCLEOTIDE SEQUENCE [LARGE SCALE GENOMIC DNA]</scope>
    <source>
        <strain evidence="4">KCTC 52042</strain>
    </source>
</reference>
<dbReference type="RefSeq" id="WP_390296865.1">
    <property type="nucleotide sequence ID" value="NZ_JBHULI010000001.1"/>
</dbReference>
<dbReference type="PANTHER" id="PTHR45588">
    <property type="entry name" value="TPR DOMAIN-CONTAINING PROTEIN"/>
    <property type="match status" value="1"/>
</dbReference>
<evidence type="ECO:0000256" key="2">
    <source>
        <dbReference type="SAM" id="SignalP"/>
    </source>
</evidence>
<keyword evidence="1" id="KW-0802">TPR repeat</keyword>
<dbReference type="PROSITE" id="PS50293">
    <property type="entry name" value="TPR_REGION"/>
    <property type="match status" value="1"/>
</dbReference>
<keyword evidence="2" id="KW-0732">Signal</keyword>
<protein>
    <submittedName>
        <fullName evidence="3">Tetratricopeptide repeat protein</fullName>
    </submittedName>
</protein>
<accession>A0ABW5JDT7</accession>
<dbReference type="PROSITE" id="PS50005">
    <property type="entry name" value="TPR"/>
    <property type="match status" value="1"/>
</dbReference>
<sequence>MKFYSACLLIIIASLPLLTIDVAAQDKLLGKIDFPNSGAEEAQDNFIEGVKFLHNFEYADAARAFKRARQIDPDFVMAHYGEAKSHNHPIWFQQDRQAAMEVLNNLGETVESRQSRAVTQREKDLLMSLEILYGNTPESEDVSKEERDDLYMAYMAELHEKYPGDHEITAFYGLSILGSAHEGRDFSIYMRAAAELFDVWNENPEHPGAAHYLIHSFDDPVHAPLGLPMAKAYSKIAPAAAHAQHMTSHIFLALGMWDGVIDANIVARDVQTTRQKELNEEPTVCGHYTWWLQYGYLQAGEVENATKVLKTCTERIKAEPSSSEKWHFAIMRGHQIVDTENWKRALEWTSDFEAGTRGAVNYFFTTALANIKTGNIQAAQESLDQLMKTPVSVERDIQVDQIQSLLMIEEGNTREAVELLNQAVVSESELPLDFGPPVIIKPSYELLGDVMMEMGNYEEALDAYQNQLERTPDRMRSLVGKEQALAMISKQ</sequence>
<feature type="signal peptide" evidence="2">
    <location>
        <begin position="1"/>
        <end position="19"/>
    </location>
</feature>
<gene>
    <name evidence="3" type="ORF">ACFSVN_00285</name>
</gene>